<dbReference type="SUPFAM" id="SSF46626">
    <property type="entry name" value="Cytochrome c"/>
    <property type="match status" value="1"/>
</dbReference>
<dbReference type="PROSITE" id="PS51007">
    <property type="entry name" value="CYTC"/>
    <property type="match status" value="1"/>
</dbReference>
<keyword evidence="3 6" id="KW-0479">Metal-binding</keyword>
<comment type="caution">
    <text evidence="9">The sequence shown here is derived from an EMBL/GenBank/DDBJ whole genome shotgun (WGS) entry which is preliminary data.</text>
</comment>
<keyword evidence="5 6" id="KW-0408">Iron</keyword>
<feature type="domain" description="Cytochrome c" evidence="8">
    <location>
        <begin position="46"/>
        <end position="131"/>
    </location>
</feature>
<proteinExistence type="predicted"/>
<evidence type="ECO:0000256" key="5">
    <source>
        <dbReference type="ARBA" id="ARBA00023004"/>
    </source>
</evidence>
<evidence type="ECO:0000256" key="4">
    <source>
        <dbReference type="ARBA" id="ARBA00022982"/>
    </source>
</evidence>
<feature type="signal peptide" evidence="7">
    <location>
        <begin position="1"/>
        <end position="24"/>
    </location>
</feature>
<evidence type="ECO:0000256" key="7">
    <source>
        <dbReference type="SAM" id="SignalP"/>
    </source>
</evidence>
<dbReference type="RefSeq" id="WP_143390191.1">
    <property type="nucleotide sequence ID" value="NZ_VJZQ01000008.1"/>
</dbReference>
<dbReference type="GO" id="GO:0009055">
    <property type="term" value="F:electron transfer activity"/>
    <property type="evidence" value="ECO:0007669"/>
    <property type="project" value="InterPro"/>
</dbReference>
<evidence type="ECO:0000313" key="10">
    <source>
        <dbReference type="Proteomes" id="UP000318585"/>
    </source>
</evidence>
<dbReference type="EMBL" id="VJZR01000004">
    <property type="protein sequence ID" value="TRX21708.1"/>
    <property type="molecule type" value="Genomic_DNA"/>
</dbReference>
<keyword evidence="2 6" id="KW-0349">Heme</keyword>
<dbReference type="Pfam" id="PF00034">
    <property type="entry name" value="Cytochrom_C"/>
    <property type="match status" value="1"/>
</dbReference>
<keyword evidence="4" id="KW-0249">Electron transport</keyword>
<dbReference type="InterPro" id="IPR008168">
    <property type="entry name" value="Cyt_C_IC"/>
</dbReference>
<accession>A0A553CMC5</accession>
<protein>
    <submittedName>
        <fullName evidence="9">Cytochrome c</fullName>
    </submittedName>
</protein>
<name>A0A553CMC5_9FLAO</name>
<keyword evidence="1" id="KW-0813">Transport</keyword>
<dbReference type="GO" id="GO:0005506">
    <property type="term" value="F:iron ion binding"/>
    <property type="evidence" value="ECO:0007669"/>
    <property type="project" value="InterPro"/>
</dbReference>
<dbReference type="GO" id="GO:0020037">
    <property type="term" value="F:heme binding"/>
    <property type="evidence" value="ECO:0007669"/>
    <property type="project" value="InterPro"/>
</dbReference>
<evidence type="ECO:0000256" key="2">
    <source>
        <dbReference type="ARBA" id="ARBA00022617"/>
    </source>
</evidence>
<gene>
    <name evidence="9" type="ORF">FNW17_07505</name>
</gene>
<reference evidence="9 10" key="1">
    <citation type="submission" date="2019-07" db="EMBL/GenBank/DDBJ databases">
        <title>Novel species of Flavobacterium.</title>
        <authorList>
            <person name="Liu Q."/>
            <person name="Xin Y.-H."/>
        </authorList>
    </citation>
    <scope>NUCLEOTIDE SEQUENCE [LARGE SCALE GENOMIC DNA]</scope>
    <source>
        <strain evidence="9 10">LB3P56</strain>
    </source>
</reference>
<evidence type="ECO:0000256" key="1">
    <source>
        <dbReference type="ARBA" id="ARBA00022448"/>
    </source>
</evidence>
<keyword evidence="7" id="KW-0732">Signal</keyword>
<sequence length="131" mass="14212">MKKIFFGLAIMAAFMFAQTSNAQAKPKGKEWKVPAADAGKKSPAGVEAAAGKALWGTNCKSCHGTKGLGDGPKAEKIDISSGDFSSKDFQSKSDGSLFYYTKIGRKPMPSYKEKLSDSEIWQLVAYMRTMK</sequence>
<dbReference type="AlphaFoldDB" id="A0A553CMC5"/>
<evidence type="ECO:0000313" key="9">
    <source>
        <dbReference type="EMBL" id="TRX21708.1"/>
    </source>
</evidence>
<dbReference type="PANTHER" id="PTHR35008">
    <property type="entry name" value="BLL4482 PROTEIN-RELATED"/>
    <property type="match status" value="1"/>
</dbReference>
<dbReference type="InterPro" id="IPR036909">
    <property type="entry name" value="Cyt_c-like_dom_sf"/>
</dbReference>
<dbReference type="Proteomes" id="UP000318585">
    <property type="component" value="Unassembled WGS sequence"/>
</dbReference>
<dbReference type="PRINTS" id="PR00605">
    <property type="entry name" value="CYTCHROMECIC"/>
</dbReference>
<dbReference type="OrthoDB" id="9811395at2"/>
<evidence type="ECO:0000259" key="8">
    <source>
        <dbReference type="PROSITE" id="PS51007"/>
    </source>
</evidence>
<organism evidence="9 10">
    <name type="scientific">Flavobacterium franklandianum</name>
    <dbReference type="NCBI Taxonomy" id="2594430"/>
    <lineage>
        <taxon>Bacteria</taxon>
        <taxon>Pseudomonadati</taxon>
        <taxon>Bacteroidota</taxon>
        <taxon>Flavobacteriia</taxon>
        <taxon>Flavobacteriales</taxon>
        <taxon>Flavobacteriaceae</taxon>
        <taxon>Flavobacterium</taxon>
    </lineage>
</organism>
<dbReference type="Gene3D" id="1.10.760.10">
    <property type="entry name" value="Cytochrome c-like domain"/>
    <property type="match status" value="1"/>
</dbReference>
<dbReference type="PANTHER" id="PTHR35008:SF8">
    <property type="entry name" value="ALCOHOL DEHYDROGENASE CYTOCHROME C SUBUNIT"/>
    <property type="match status" value="1"/>
</dbReference>
<evidence type="ECO:0000256" key="3">
    <source>
        <dbReference type="ARBA" id="ARBA00022723"/>
    </source>
</evidence>
<evidence type="ECO:0000256" key="6">
    <source>
        <dbReference type="PROSITE-ProRule" id="PRU00433"/>
    </source>
</evidence>
<feature type="chain" id="PRO_5021857631" evidence="7">
    <location>
        <begin position="25"/>
        <end position="131"/>
    </location>
</feature>
<keyword evidence="10" id="KW-1185">Reference proteome</keyword>
<dbReference type="InterPro" id="IPR051459">
    <property type="entry name" value="Cytochrome_c-type_DH"/>
</dbReference>
<dbReference type="InterPro" id="IPR009056">
    <property type="entry name" value="Cyt_c-like_dom"/>
</dbReference>